<feature type="compositionally biased region" description="Low complexity" evidence="4">
    <location>
        <begin position="2421"/>
        <end position="2432"/>
    </location>
</feature>
<feature type="region of interest" description="Disordered" evidence="4">
    <location>
        <begin position="25"/>
        <end position="87"/>
    </location>
</feature>
<feature type="region of interest" description="Disordered" evidence="4">
    <location>
        <begin position="4369"/>
        <end position="4397"/>
    </location>
</feature>
<feature type="region of interest" description="Disordered" evidence="4">
    <location>
        <begin position="1384"/>
        <end position="1415"/>
    </location>
</feature>
<dbReference type="GO" id="GO:0031177">
    <property type="term" value="F:phosphopantetheine binding"/>
    <property type="evidence" value="ECO:0007669"/>
    <property type="project" value="InterPro"/>
</dbReference>
<dbReference type="Gene3D" id="3.40.50.980">
    <property type="match status" value="2"/>
</dbReference>
<evidence type="ECO:0000256" key="3">
    <source>
        <dbReference type="ARBA" id="ARBA00022553"/>
    </source>
</evidence>
<feature type="compositionally biased region" description="Low complexity" evidence="4">
    <location>
        <begin position="1149"/>
        <end position="1166"/>
    </location>
</feature>
<dbReference type="GO" id="GO:0043041">
    <property type="term" value="P:amino acid activation for nonribosomal peptide biosynthetic process"/>
    <property type="evidence" value="ECO:0007669"/>
    <property type="project" value="TreeGrafter"/>
</dbReference>
<dbReference type="InterPro" id="IPR020806">
    <property type="entry name" value="PKS_PP-bd"/>
</dbReference>
<dbReference type="InterPro" id="IPR009081">
    <property type="entry name" value="PP-bd_ACP"/>
</dbReference>
<dbReference type="InterPro" id="IPR006162">
    <property type="entry name" value="Ppantetheine_attach_site"/>
</dbReference>
<dbReference type="PANTHER" id="PTHR45527:SF1">
    <property type="entry name" value="FATTY ACID SYNTHASE"/>
    <property type="match status" value="1"/>
</dbReference>
<dbReference type="Gene3D" id="1.10.1200.10">
    <property type="entry name" value="ACP-like"/>
    <property type="match status" value="4"/>
</dbReference>
<dbReference type="GO" id="GO:0005737">
    <property type="term" value="C:cytoplasm"/>
    <property type="evidence" value="ECO:0007669"/>
    <property type="project" value="TreeGrafter"/>
</dbReference>
<dbReference type="SUPFAM" id="SSF47336">
    <property type="entry name" value="ACP-like"/>
    <property type="match status" value="4"/>
</dbReference>
<evidence type="ECO:0000256" key="1">
    <source>
        <dbReference type="ARBA" id="ARBA00001957"/>
    </source>
</evidence>
<feature type="compositionally biased region" description="Low complexity" evidence="4">
    <location>
        <begin position="5067"/>
        <end position="5085"/>
    </location>
</feature>
<dbReference type="Pfam" id="PF13193">
    <property type="entry name" value="AMP-binding_C"/>
    <property type="match status" value="2"/>
</dbReference>
<dbReference type="Gene3D" id="2.30.38.10">
    <property type="entry name" value="Luciferase, Domain 3"/>
    <property type="match status" value="1"/>
</dbReference>
<dbReference type="InterPro" id="IPR042099">
    <property type="entry name" value="ANL_N_sf"/>
</dbReference>
<dbReference type="InterPro" id="IPR036736">
    <property type="entry name" value="ACP-like_sf"/>
</dbReference>
<feature type="compositionally biased region" description="Low complexity" evidence="4">
    <location>
        <begin position="508"/>
        <end position="534"/>
    </location>
</feature>
<keyword evidence="2" id="KW-0596">Phosphopantetheine</keyword>
<evidence type="ECO:0000259" key="5">
    <source>
        <dbReference type="PROSITE" id="PS50075"/>
    </source>
</evidence>
<dbReference type="Proteomes" id="UP000612712">
    <property type="component" value="Unassembled WGS sequence"/>
</dbReference>
<feature type="domain" description="Carrier" evidence="5">
    <location>
        <begin position="4921"/>
        <end position="4995"/>
    </location>
</feature>
<feature type="region of interest" description="Disordered" evidence="4">
    <location>
        <begin position="2526"/>
        <end position="2583"/>
    </location>
</feature>
<feature type="compositionally biased region" description="Basic and acidic residues" evidence="4">
    <location>
        <begin position="276"/>
        <end position="289"/>
    </location>
</feature>
<protein>
    <submittedName>
        <fullName evidence="6">Amino acid adenylation domain-containing protein</fullName>
    </submittedName>
</protein>
<dbReference type="SMART" id="SM00823">
    <property type="entry name" value="PKS_PP"/>
    <property type="match status" value="4"/>
</dbReference>
<dbReference type="InterPro" id="IPR001242">
    <property type="entry name" value="Condensation_dom"/>
</dbReference>
<keyword evidence="3" id="KW-0597">Phosphoprotein</keyword>
<dbReference type="Gene3D" id="3.30.559.30">
    <property type="entry name" value="Nonribosomal peptide synthetase, condensation domain"/>
    <property type="match status" value="5"/>
</dbReference>
<name>A0A8H9Y7X9_9CORY</name>
<dbReference type="UniPathway" id="UPA00011"/>
<feature type="compositionally biased region" description="Basic and acidic residues" evidence="4">
    <location>
        <begin position="73"/>
        <end position="87"/>
    </location>
</feature>
<dbReference type="Pfam" id="PF00550">
    <property type="entry name" value="PP-binding"/>
    <property type="match status" value="4"/>
</dbReference>
<feature type="region of interest" description="Disordered" evidence="4">
    <location>
        <begin position="1149"/>
        <end position="1182"/>
    </location>
</feature>
<feature type="region of interest" description="Disordered" evidence="4">
    <location>
        <begin position="4049"/>
        <end position="4088"/>
    </location>
</feature>
<dbReference type="Gene3D" id="3.30.300.30">
    <property type="match status" value="4"/>
</dbReference>
<feature type="region of interest" description="Disordered" evidence="4">
    <location>
        <begin position="4852"/>
        <end position="4871"/>
    </location>
</feature>
<feature type="domain" description="Carrier" evidence="5">
    <location>
        <begin position="3771"/>
        <end position="3846"/>
    </location>
</feature>
<feature type="region of interest" description="Disordered" evidence="4">
    <location>
        <begin position="493"/>
        <end position="541"/>
    </location>
</feature>
<feature type="compositionally biased region" description="Gly residues" evidence="4">
    <location>
        <begin position="496"/>
        <end position="507"/>
    </location>
</feature>
<dbReference type="NCBIfam" id="TIGR01733">
    <property type="entry name" value="AA-adenyl-dom"/>
    <property type="match status" value="1"/>
</dbReference>
<feature type="region of interest" description="Disordered" evidence="4">
    <location>
        <begin position="2407"/>
        <end position="2437"/>
    </location>
</feature>
<dbReference type="PROSITE" id="PS00455">
    <property type="entry name" value="AMP_BINDING"/>
    <property type="match status" value="4"/>
</dbReference>
<dbReference type="InterPro" id="IPR045851">
    <property type="entry name" value="AMP-bd_C_sf"/>
</dbReference>
<feature type="region of interest" description="Disordered" evidence="4">
    <location>
        <begin position="184"/>
        <end position="203"/>
    </location>
</feature>
<feature type="compositionally biased region" description="Low complexity" evidence="4">
    <location>
        <begin position="680"/>
        <end position="700"/>
    </location>
</feature>
<dbReference type="GO" id="GO:0044550">
    <property type="term" value="P:secondary metabolite biosynthetic process"/>
    <property type="evidence" value="ECO:0007669"/>
    <property type="project" value="TreeGrafter"/>
</dbReference>
<feature type="region of interest" description="Disordered" evidence="4">
    <location>
        <begin position="131"/>
        <end position="154"/>
    </location>
</feature>
<feature type="region of interest" description="Disordered" evidence="4">
    <location>
        <begin position="270"/>
        <end position="289"/>
    </location>
</feature>
<feature type="compositionally biased region" description="Low complexity" evidence="4">
    <location>
        <begin position="4369"/>
        <end position="4388"/>
    </location>
</feature>
<proteinExistence type="predicted"/>
<dbReference type="InterPro" id="IPR025110">
    <property type="entry name" value="AMP-bd_C"/>
</dbReference>
<sequence>MSDSTSPAARRRALAARRRELLRRTLAAEGFTPAGDGAGESAGDGPVTGAVGRGRGDDAALPSSPATPARTGEVTDRRMSTRLAGDPRDATGMLTWVFDVPGDAETGERIRRAAVAVAEARPRLRTTVGLPATAAAPDATAPDATAPDPGPTAPGVERAVLPATAVVEPRADHPEPTTAAALARHAVDPSSEPPLRVRTLPAPDRPGRADLVISTHHCAADEHTWVLLLDGLGTALAGGTPAASTGVTGEDATPELVDTAARRRAEALRGVPVGPDRPDPFAADRGRADTASRRVELPVDAAWADALRRGAREAGTTPPAVLVDAAARVLARRGAGDVPVVGTPADVRVMLGAGAWDDDGDRVSVIPVAVDTRRPVADGVAAVQEAVRDRCAGLDDVLRLLDLPTSPDRHALVDAVVTHRSGRRTLTLDGGEVTGTYAACGSSAFDLVLALEDDGTGAGGAVLSAEARCSAPGPDVARLILAEWRDAVARSVGAEGPAGTGPAGTGAEGPASPGEVGGTTPTAAAPVTAAPGSGSPVGGAGSAPVDVAAAVARAARDAATAGAVAVSCGGRTLTYAQLDRAVDATVGVLRDAGARPGDVVALRLHRGAGVPVAMLAALRAGTPFVAVDPGQPAGRAAAVLAAADPRADLDDATVEAVLDGVRDAAPGGATDGSAATVAAAPAAAGTPAPGSAASFPSDGAPHPDSPAYLVFTSGTTGTPKGVTVPRRGLDAVLGAAVDMLGHGPGVTSLAGSTLGFDISVVEMLGAFAAGGRVHVAPATFASDPAAAVAELRAVRPHIVEATPSLWSEILACDPTVVRGVLACAGGEALPAATATGLRAAGADVLNLYGPSEMSVIATAHRVTGDGTPPLGAVLPGLRAEVLDARLRPVPDGAVGELYLSGPQVALGYLGAPGTTAAAFVAGPGGRRRYRTGDLVSRRVPDGALRFHGRADDQLSLRGLRIELVEVEAALTAAPAVAAAAVRVTGAPGREVLLGYVVTTATGADPVPGIRAALTATLPSGARPARITVLDHLPRNANGKVDRAALPVPADLGADTGAGPDAVGGVHPTPTERTVTAAVRDVLGLADTPPTGADVRSLGGHSLLAHRLALRLSADLGVTVPAREVLADGTLADLARTCDDLLAAGGAGTPATGDAAAGPGPTGGVAASSPDHQDTPGPVEPLPGQRRIVTAEALDDTPGLYTLPVIVECDTAPAPEALGRALQEVCRRHPVLRTRPRLDGGRVVSTLLAAGDVPAPPVTAMTTTRELTPVVLRDLLATPFTAADGPVRAAVVTRRDAPPVVALLLHHAWADEWSLGPFFADLAAALGADGRHDGDAGDAGDPGHGSTAGRPEGPSYAAVRDALGAGSAQDRAFWAGRRHALAPAETPLPFSRSSRPDGAARGAGDAPAGAGAGAGGTTGAGGDVHLTATVPAPGLARGDAAAVVRAAVLLLLDRAGAEPVVGVPVAGRHDARLLDVVGYLGNTLPVTVGDPGRGVLAPGAPVRGVVDAVRAEVTDVALRSSVPLEELTDGGVPFRVLVDHRVGDVPVPDVPGWNARPVDPPTVPAKFPLTVMVTEPGADPVAAGHDDSGARDDAADMRLDLLFSGAEFDADGARSFAAALRRVVTTVARAVTATAGDDRAPGRREPWVADVALGTVPATVTTPEGTGRAATLARRHGVAAAVDDALRRCRDLPVLTGRGETLTGGQVLAATAAVADAVTDAVGGPDGTTGTVAVHLGARRDEVLALLGVLRTGRPFTVLRQDDPPGRLSAALADAQVTAVLTDRPGLLTGAVAEGVVVVPLPGLPGTGTDPAPGTTRDPAAVPVPARPADGDPAYVCFTSGTTGRPKGVMVGHGALAGLLDVSDAVFAPDGDAALARGVRPRFVSVAPMHFDVGVLEVLATLTTGGHLLVADDADRVGTALARTVTRHRATHMSVTPTVLAGLGDPAGIGEDVVVFSGAEPLPVDLALAWADRHRLINLYGPTEATVNALHGDVDPATVRRTGTVPVGEADPGTAALVLDAALRPVPDGMPGELWLAGTGLALGYPASPGLTAARFTAVPDEWGLAPGARMYRTGDLAVRAADGTVTCTGRIDDQFKIRGLRVEPGDIEAAFRADGRVAAAVAVPVAGRRDTLAAGVVPAAGAFTDADLEELRRGVARVLPRYLVPQRVVALAALPVTPNGKTDRRQAARDVAAALEAGGGVAGTAAAATVATGGAAPAATAPVDAAAAPDDPALAALVTALTAVLDPGSGVPTAEDSVLGLGGDSIGALEIVARLRDAGWTVTPRDVLDAPTLAALAATMRRTGGGADGSDGPDDGAARAAAATADADATATAPGAPGDSADAAGIAPTGRFTPGRVAGEFVAESPEALLTQTMLLAVPSSAVGRVAGMVERLVDLHPALRTRTVTGAGGVDPVVDRTTDPTDPTDPTTDPTDPTPVPLCETLPAGTPGTLHVHPPVTATGPDAADTIADLRRELDAALDVTAGRLTAVAEVETDAGPAVALTVHHLAVDAASWSRLIADLRALAGGRDPGPAGTSPRAGAVRTGAAGPSPEVPGGSGEGADAALTPPTARIASGPVGPGDTAATAERDVVTVPAAVAGALVARHGTGADLGRAVEEAVVAAVRAVDPWGPAAVAVDVEGHGRGDGVDPRAVGWWTRATTRRHVAAGAGAGGAGVDGADAATVVETVAERPVPRDRRADVLLNHLGTTGTVVDPGAFTPLALPGVPPVDAGVGPDTPLRSALTVTSSVTPAADGPVLTLTLVRATRLVPAATAAAVRGHVLAALADGVGLGGGSAGLTVLPVTPTQEGLVLIDDAADPGAAAYVVRMAFTVSGLRDARALARAWRRLGDRHPALAATFHRGRDGRVRAVSGPGTAPSAEIVDGPGAAGDPVATPFDAPFDLARGPLARLRVTPGPDGRHRVEVALHHVIADGWSAPVIMRDLFALLAADARPADPAATDPTATDPAARVDPVPALAAVTARRHPDRRWRRLLRDARPTALAPGGTDDGTRADTVVTLDPATTRGLAAVARERRTTVAALLHGAWAVVTAARTGQSGVTSGSVVSGRPTGVPGAAEAVGMFAATVPVAVRGVDPAALDAPDPAVTARAVADAARGAAETLRLAADVPPSLAAVQALSGPARASGEALFDSLVVVENYPLDPAAVTSPVEGVTVSDLRYTDGSHYPVMLVVNPGERLRLRLAVAGGVTLASGAAPEEVLDDLARACRAVAGTSLPPDRTGVPPLSGPAPLLAAEGVAVRWSAAEAARAVDALAAHLLDRGAGPGVTVGVALPRGVEQVCSVLAVWRAGGAVMPLEVDGNGELTPRSGEILARSGATLLLDRNTVTNVLVEGVAGGRAASTPGPRRRRHLDPGDPAYVIHTSGTTGDPKGVTVPWRVLDGLLRHQVAQGVPAPGDVLAHLAPDQFDVAVQEVATAALGGHRLVVVDDATRRDTAALARVLDDEGVDVVFATTTLLDALAAHHARTGAPVLRTLVQAGERLDPGAHLRAWCTAPDGPVLRNDYGPTETHVCLSTVVDPDVLRAGGPVPVGEALPHVTAAVLGPDLAPVADGVTGELYIAGDVADGYAGDPALTATRFVAAPGGGRWHRTGDLARRGAGGAGDGDGAVVVLGRADDQAKIHGVRVHPAEVAAAARRVPGVGAAVAVVVDGRLCLAVTGSGDDAACAPEDVRRALEAWATGDGSGTTGPALVPAEVLVLDALPTGATGKADRRAVADLFRAGGGGGPAGAGAGAAAAASVAPTTPTTPTAAAALPVTLAASALRRVLVEDGTLPEDREVGPADDIVALGGSSLSAVRWAARVSAVLGTPVTVRTVMEERTPARVAAAVAGGPRAGHGAGHGESHGGDAAGQGAGRGTGAGAAATAPETVRRPAPDTPLEPTAPQRRFWALSRVDPAGVTYTLPLLAEFTADPGTAGTATAESLAAAVRDGLAALVRRHESLRTLVTGGTDGPRQVIVDPDSAVDMLDVAVLPPGEEVTDHRRRPFRLDRELPVRAAVAPTGPGRALVSLVFHHVAVDGWSLPVVVDDLAAVWSASSPTGATDRPVPAGAPAEPPTPAPSPAAITAAQDRWRTRSGTADRDLAFWRETLADLPCPMPLPLDRPRSVPGEDTPGGRLLRIPLPPAEADRLVETARALDATPFMLLHAAVAAVLSRMGCGEDIVVTTPESGRSGAGAALVADPADPVAADLSTAVGCFVNLLVLRVSLAGDPEVREIVDRVRAAGLAAVEHAGTPFEDLVRELAAGGVTGHHPLATVGVGVQTFPAGLPAPRGWSARVLDDDPGVSRFDLNVDLVTGSGEACLAVEFDTALFDTRTVRRLVDRVRRVLATAAEAPGTRLSRLPVLLDDERLRLPAVPAPTGTAATGDAATGHTATGTGDPGGRRRADLVRGVPTAGAVVGPDGRRIPADELRDRVDTLARDLVARGVRPGDVVAVSCDRDAGLVVAQLAVLRTGAAYVPLIPGTPEERRRVVLAETGAGVVLTSGDVRDVLSGATATATDAGATDAGAGTPALPDPADIPGDLPAYVLFTSGSTGRPKGVTVTRDALGALLAATDRAVPLGADDVVLAVSPFGFDIAGWELLAPLAGGAALVVADEDERRDPDAILGLVRRHGVTVCEATPGLWSLVAEAAARGHAASTGAATGTGTGTGAGVTTGPLHGLRALAGGEELPRAVAEALAGVGAQVWNLYGPTEVTVIATAGPWTGGRPDIGTPLPGVTAVVLDDRLAPVPEGALGELYLSGPQVAAGYLGAPAGTAAAFVADPWGAGTVMYRTGDLVRRRADGTFHYEGRRDGQVQVRGHRVEPAEVTSALLRQRGVRAAAVRVLDRGGATTLVGYAVTDRPATDPTATDSAATATDPGTSPDLLAALRRELPEYLVPSQVVTVAELPVTANGKVDVDALPLPPAARWEAPRPGTERTLAEIVAELLDIDVPGRHDGFLALGGDSITAVRLAARATEVGLALGTADVVRAGTIAELAETADRAAAGRPEVGDDAHPSATADSTGATATAGGSTGAGAEDGVDTPAPTPTGGTGGSSPVGDLSGLSAGDLDRVAAMFGGFAPGAAPGSGPGSADPDPTDPGPGPGGPGVTDPHSTDPDTDPHRTEGDRT</sequence>
<feature type="domain" description="Carrier" evidence="5">
    <location>
        <begin position="2228"/>
        <end position="2304"/>
    </location>
</feature>
<organism evidence="6 7">
    <name type="scientific">Corynebacterium bovis DSM 20582 = CIP 54.80</name>
    <dbReference type="NCBI Taxonomy" id="927655"/>
    <lineage>
        <taxon>Bacteria</taxon>
        <taxon>Bacillati</taxon>
        <taxon>Actinomycetota</taxon>
        <taxon>Actinomycetes</taxon>
        <taxon>Mycobacteriales</taxon>
        <taxon>Corynebacteriaceae</taxon>
        <taxon>Corynebacterium</taxon>
    </lineage>
</organism>
<dbReference type="InterPro" id="IPR010071">
    <property type="entry name" value="AA_adenyl_dom"/>
</dbReference>
<feature type="compositionally biased region" description="Low complexity" evidence="4">
    <location>
        <begin position="2545"/>
        <end position="2554"/>
    </location>
</feature>
<dbReference type="Gene3D" id="3.40.50.12780">
    <property type="entry name" value="N-terminal domain of ligase-like"/>
    <property type="match status" value="3"/>
</dbReference>
<dbReference type="SUPFAM" id="SSF56801">
    <property type="entry name" value="Acetyl-CoA synthetase-like"/>
    <property type="match status" value="4"/>
</dbReference>
<feature type="compositionally biased region" description="Gly residues" evidence="4">
    <location>
        <begin position="3861"/>
        <end position="3873"/>
    </location>
</feature>
<evidence type="ECO:0000256" key="4">
    <source>
        <dbReference type="SAM" id="MobiDB-lite"/>
    </source>
</evidence>
<evidence type="ECO:0000313" key="6">
    <source>
        <dbReference type="EMBL" id="MBB3116030.1"/>
    </source>
</evidence>
<dbReference type="RefSeq" id="WP_183273685.1">
    <property type="nucleotide sequence ID" value="NZ_CP047187.1"/>
</dbReference>
<gene>
    <name evidence="6" type="ORF">FHU32_001257</name>
</gene>
<dbReference type="PROSITE" id="PS00012">
    <property type="entry name" value="PHOSPHOPANTETHEINE"/>
    <property type="match status" value="3"/>
</dbReference>
<dbReference type="PANTHER" id="PTHR45527">
    <property type="entry name" value="NONRIBOSOMAL PEPTIDE SYNTHETASE"/>
    <property type="match status" value="1"/>
</dbReference>
<dbReference type="Pfam" id="PF00668">
    <property type="entry name" value="Condensation"/>
    <property type="match status" value="3"/>
</dbReference>
<reference evidence="6" key="1">
    <citation type="submission" date="2020-08" db="EMBL/GenBank/DDBJ databases">
        <title>Sequencing the genomes of 1000 actinobacteria strains.</title>
        <authorList>
            <person name="Klenk H.-P."/>
        </authorList>
    </citation>
    <scope>NUCLEOTIDE SEQUENCE</scope>
    <source>
        <strain evidence="6">DSM 20582</strain>
    </source>
</reference>
<feature type="compositionally biased region" description="Low complexity" evidence="4">
    <location>
        <begin position="5008"/>
        <end position="5021"/>
    </location>
</feature>
<dbReference type="InterPro" id="IPR023213">
    <property type="entry name" value="CAT-like_dom_sf"/>
</dbReference>
<dbReference type="GO" id="GO:0003824">
    <property type="term" value="F:catalytic activity"/>
    <property type="evidence" value="ECO:0007669"/>
    <property type="project" value="InterPro"/>
</dbReference>
<dbReference type="PROSITE" id="PS50075">
    <property type="entry name" value="CARRIER"/>
    <property type="match status" value="4"/>
</dbReference>
<accession>A0A8H9Y7X9</accession>
<dbReference type="InterPro" id="IPR000873">
    <property type="entry name" value="AMP-dep_synth/lig_dom"/>
</dbReference>
<comment type="cofactor">
    <cofactor evidence="1">
        <name>pantetheine 4'-phosphate</name>
        <dbReference type="ChEBI" id="CHEBI:47942"/>
    </cofactor>
</comment>
<dbReference type="Gene3D" id="3.30.559.10">
    <property type="entry name" value="Chloramphenicol acetyltransferase-like domain"/>
    <property type="match status" value="5"/>
</dbReference>
<dbReference type="GO" id="GO:0008610">
    <property type="term" value="P:lipid biosynthetic process"/>
    <property type="evidence" value="ECO:0007669"/>
    <property type="project" value="UniProtKB-ARBA"/>
</dbReference>
<evidence type="ECO:0000313" key="7">
    <source>
        <dbReference type="Proteomes" id="UP000612712"/>
    </source>
</evidence>
<evidence type="ECO:0000256" key="2">
    <source>
        <dbReference type="ARBA" id="ARBA00022450"/>
    </source>
</evidence>
<feature type="compositionally biased region" description="Low complexity" evidence="4">
    <location>
        <begin position="131"/>
        <end position="147"/>
    </location>
</feature>
<feature type="compositionally biased region" description="Basic and acidic residues" evidence="4">
    <location>
        <begin position="5103"/>
        <end position="5119"/>
    </location>
</feature>
<dbReference type="NCBIfam" id="NF003417">
    <property type="entry name" value="PRK04813.1"/>
    <property type="match status" value="5"/>
</dbReference>
<feature type="region of interest" description="Disordered" evidence="4">
    <location>
        <begin position="2304"/>
        <end position="2343"/>
    </location>
</feature>
<feature type="region of interest" description="Disordered" evidence="4">
    <location>
        <begin position="4109"/>
        <end position="4132"/>
    </location>
</feature>
<feature type="domain" description="Carrier" evidence="5">
    <location>
        <begin position="1065"/>
        <end position="1141"/>
    </location>
</feature>
<feature type="region of interest" description="Disordered" evidence="4">
    <location>
        <begin position="1331"/>
        <end position="1355"/>
    </location>
</feature>
<feature type="region of interest" description="Disordered" evidence="4">
    <location>
        <begin position="680"/>
        <end position="706"/>
    </location>
</feature>
<comment type="caution">
    <text evidence="6">The sequence shown here is derived from an EMBL/GenBank/DDBJ whole genome shotgun (WGS) entry which is preliminary data.</text>
</comment>
<feature type="region of interest" description="Disordered" evidence="4">
    <location>
        <begin position="4994"/>
        <end position="5119"/>
    </location>
</feature>
<dbReference type="EMBL" id="JACHWT010000005">
    <property type="protein sequence ID" value="MBB3116030.1"/>
    <property type="molecule type" value="Genomic_DNA"/>
</dbReference>
<dbReference type="CDD" id="cd05930">
    <property type="entry name" value="A_NRPS"/>
    <property type="match status" value="1"/>
</dbReference>
<feature type="compositionally biased region" description="Low complexity" evidence="4">
    <location>
        <begin position="2318"/>
        <end position="2343"/>
    </location>
</feature>
<dbReference type="InterPro" id="IPR020845">
    <property type="entry name" value="AMP-binding_CS"/>
</dbReference>
<dbReference type="Pfam" id="PF00501">
    <property type="entry name" value="AMP-binding"/>
    <property type="match status" value="4"/>
</dbReference>
<dbReference type="SUPFAM" id="SSF52777">
    <property type="entry name" value="CoA-dependent acyltransferases"/>
    <property type="match status" value="9"/>
</dbReference>
<feature type="compositionally biased region" description="Low complexity" evidence="4">
    <location>
        <begin position="1395"/>
        <end position="1408"/>
    </location>
</feature>
<feature type="region of interest" description="Disordered" evidence="4">
    <location>
        <begin position="3844"/>
        <end position="3896"/>
    </location>
</feature>